<feature type="chain" id="PRO_5003212610" evidence="1">
    <location>
        <begin position="18"/>
        <end position="686"/>
    </location>
</feature>
<reference evidence="3 4" key="1">
    <citation type="journal article" date="2010" name="Stand. Genomic Sci.">
        <title>Complete genome sequence of Cellulophaga algicola type strain (IC166).</title>
        <authorList>
            <person name="Abt B."/>
            <person name="Lu M."/>
            <person name="Misra M."/>
            <person name="Han C."/>
            <person name="Nolan M."/>
            <person name="Lucas S."/>
            <person name="Hammon N."/>
            <person name="Deshpande S."/>
            <person name="Cheng J.F."/>
            <person name="Tapia R."/>
            <person name="Goodwin L."/>
            <person name="Pitluck S."/>
            <person name="Liolios K."/>
            <person name="Pagani I."/>
            <person name="Ivanova N."/>
            <person name="Mavromatis K."/>
            <person name="Ovchinikova G."/>
            <person name="Pati A."/>
            <person name="Chen A."/>
            <person name="Palaniappan K."/>
            <person name="Land M."/>
            <person name="Hauser L."/>
            <person name="Chang Y.J."/>
            <person name="Jeffries C.D."/>
            <person name="Detter J.C."/>
            <person name="Brambilla E."/>
            <person name="Rohde M."/>
            <person name="Tindall B.J."/>
            <person name="Goker M."/>
            <person name="Woyke T."/>
            <person name="Bristow J."/>
            <person name="Eisen J.A."/>
            <person name="Markowitz V."/>
            <person name="Hugenholtz P."/>
            <person name="Kyrpides N.C."/>
            <person name="Klenk H.P."/>
            <person name="Lapidus A."/>
        </authorList>
    </citation>
    <scope>NUCLEOTIDE SEQUENCE [LARGE SCALE GENOMIC DNA]</scope>
    <source>
        <strain evidence="4">DSM 14237 / IC166 / ACAM 630</strain>
    </source>
</reference>
<keyword evidence="1" id="KW-0732">Signal</keyword>
<dbReference type="STRING" id="688270.Celal_1124"/>
<gene>
    <name evidence="3" type="ordered locus">Celal_1124</name>
</gene>
<dbReference type="PROSITE" id="PS50853">
    <property type="entry name" value="FN3"/>
    <property type="match status" value="1"/>
</dbReference>
<dbReference type="OrthoDB" id="923194at2"/>
<dbReference type="EMBL" id="CP002453">
    <property type="protein sequence ID" value="ADV48442.1"/>
    <property type="molecule type" value="Genomic_DNA"/>
</dbReference>
<dbReference type="RefSeq" id="WP_013549928.1">
    <property type="nucleotide sequence ID" value="NC_014934.1"/>
</dbReference>
<feature type="domain" description="Fibronectin type-III" evidence="2">
    <location>
        <begin position="497"/>
        <end position="596"/>
    </location>
</feature>
<dbReference type="Gene3D" id="2.60.40.10">
    <property type="entry name" value="Immunoglobulins"/>
    <property type="match status" value="5"/>
</dbReference>
<evidence type="ECO:0000313" key="4">
    <source>
        <dbReference type="Proteomes" id="UP000008634"/>
    </source>
</evidence>
<keyword evidence="4" id="KW-1185">Reference proteome</keyword>
<dbReference type="SMART" id="SM00060">
    <property type="entry name" value="FN3"/>
    <property type="match status" value="3"/>
</dbReference>
<evidence type="ECO:0000259" key="2">
    <source>
        <dbReference type="PROSITE" id="PS50853"/>
    </source>
</evidence>
<dbReference type="Proteomes" id="UP000008634">
    <property type="component" value="Chromosome"/>
</dbReference>
<proteinExistence type="predicted"/>
<dbReference type="HOGENOM" id="CLU_024316_0_0_10"/>
<evidence type="ECO:0000313" key="3">
    <source>
        <dbReference type="EMBL" id="ADV48442.1"/>
    </source>
</evidence>
<dbReference type="KEGG" id="cao:Celal_1124"/>
<accession>E6X5S6</accession>
<protein>
    <submittedName>
        <fullName evidence="3">Fibronectin type III domain protein</fullName>
    </submittedName>
</protein>
<dbReference type="InterPro" id="IPR036116">
    <property type="entry name" value="FN3_sf"/>
</dbReference>
<dbReference type="AlphaFoldDB" id="E6X5S6"/>
<evidence type="ECO:0000256" key="1">
    <source>
        <dbReference type="SAM" id="SignalP"/>
    </source>
</evidence>
<dbReference type="eggNOG" id="COG4733">
    <property type="taxonomic scope" value="Bacteria"/>
</dbReference>
<dbReference type="SUPFAM" id="SSF49265">
    <property type="entry name" value="Fibronectin type III"/>
    <property type="match status" value="2"/>
</dbReference>
<sequence>MKYLLIVFSIVSSMLQAQETASVKVISRTQQDRVLLRWAVDQPQAWKEANARGFLIERSTISRNGEAVVPIERSMLVTEPLKPKPLEAWETLATKDQNAAILAQALYGDSFETSAPGEGLGVIYAVNEELEQRFTFGLLAAEQNYEAAKLAGWAFEDTTAKKGENYIYTITVAILAESTLIIKKGTVYSSLDDFEALPKPIGFFGLFEDNHANLSWNFNLLQELYTNYSIERSEDNSVFEQLNAAPIFSVQESNGPNGTSLSYTDSIPNNKTFYYRIKGKTAFGEVSPPSEIVSGKAQENLAFSPRITRKEIPTDSTATLYWEFDQKGNDLITGFEVHRANSDDGPFEVVKKNISNTARTTTVGGLKRINYFTVVALGKNGVKSESFAAMIQPVDSTPPLPPTELSAALDTTGILRLSWKKNSEEDLKGYRIFTANNPDVEFNEITQKTYVSEIFVDTIPIKNLNKKIYFKVKAEDFRYNQSKFSEVLIVDKPDVSPPSPPFFKRYSSNTDGIALQWTPSSSKDVNSQIIYRRNNAKTDPLWEQITEIESALDSTYTDNSLQTTGSYSYTIIAKDKVGLESSVTEALTIFWNGKEIQEEAIKFSGIVDRELRFINLSWKMKDIPIVEYRLYRGTTKDDLKLYKVIDGSSNGYNDTSLEINTDYWYGLQAILNGGRTSPIKEINLKY</sequence>
<feature type="signal peptide" evidence="1">
    <location>
        <begin position="1"/>
        <end position="17"/>
    </location>
</feature>
<dbReference type="InterPro" id="IPR013783">
    <property type="entry name" value="Ig-like_fold"/>
</dbReference>
<organism evidence="3 4">
    <name type="scientific">Cellulophaga algicola (strain DSM 14237 / IC166 / ACAM 630)</name>
    <dbReference type="NCBI Taxonomy" id="688270"/>
    <lineage>
        <taxon>Bacteria</taxon>
        <taxon>Pseudomonadati</taxon>
        <taxon>Bacteroidota</taxon>
        <taxon>Flavobacteriia</taxon>
        <taxon>Flavobacteriales</taxon>
        <taxon>Flavobacteriaceae</taxon>
        <taxon>Cellulophaga</taxon>
    </lineage>
</organism>
<dbReference type="InterPro" id="IPR003961">
    <property type="entry name" value="FN3_dom"/>
</dbReference>
<name>E6X5S6_CELAD</name>